<evidence type="ECO:0000313" key="3">
    <source>
        <dbReference type="EMBL" id="SBT08268.1"/>
    </source>
</evidence>
<name>A0A1A8XW88_9PROT</name>
<reference evidence="3 4" key="1">
    <citation type="submission" date="2016-06" db="EMBL/GenBank/DDBJ databases">
        <authorList>
            <person name="Kjaerup R.B."/>
            <person name="Dalgaard T.S."/>
            <person name="Juul-Madsen H.R."/>
        </authorList>
    </citation>
    <scope>NUCLEOTIDE SEQUENCE [LARGE SCALE GENOMIC DNA]</scope>
    <source>
        <strain evidence="3">3</strain>
    </source>
</reference>
<proteinExistence type="predicted"/>
<evidence type="ECO:0008006" key="5">
    <source>
        <dbReference type="Google" id="ProtNLM"/>
    </source>
</evidence>
<evidence type="ECO:0000313" key="4">
    <source>
        <dbReference type="Proteomes" id="UP000199169"/>
    </source>
</evidence>
<gene>
    <name evidence="3" type="ORF">ACCAA_550079</name>
</gene>
<organism evidence="3 4">
    <name type="scientific">Candidatus Accumulibacter aalborgensis</name>
    <dbReference type="NCBI Taxonomy" id="1860102"/>
    <lineage>
        <taxon>Bacteria</taxon>
        <taxon>Pseudomonadati</taxon>
        <taxon>Pseudomonadota</taxon>
        <taxon>Betaproteobacteria</taxon>
        <taxon>Candidatus Accumulibacter</taxon>
    </lineage>
</organism>
<keyword evidence="2" id="KW-0472">Membrane</keyword>
<evidence type="ECO:0000256" key="2">
    <source>
        <dbReference type="SAM" id="Phobius"/>
    </source>
</evidence>
<feature type="compositionally biased region" description="Polar residues" evidence="1">
    <location>
        <begin position="160"/>
        <end position="172"/>
    </location>
</feature>
<keyword evidence="2" id="KW-1133">Transmembrane helix</keyword>
<dbReference type="RefSeq" id="WP_186408162.1">
    <property type="nucleotide sequence ID" value="NZ_FLQX01000133.1"/>
</dbReference>
<feature type="transmembrane region" description="Helical" evidence="2">
    <location>
        <begin position="43"/>
        <end position="65"/>
    </location>
</feature>
<dbReference type="STRING" id="1860102.ACCAA_550079"/>
<feature type="region of interest" description="Disordered" evidence="1">
    <location>
        <begin position="150"/>
        <end position="172"/>
    </location>
</feature>
<evidence type="ECO:0000256" key="1">
    <source>
        <dbReference type="SAM" id="MobiDB-lite"/>
    </source>
</evidence>
<dbReference type="EMBL" id="FLQX01000133">
    <property type="protein sequence ID" value="SBT08268.1"/>
    <property type="molecule type" value="Genomic_DNA"/>
</dbReference>
<keyword evidence="2" id="KW-0812">Transmembrane</keyword>
<protein>
    <recommendedName>
        <fullName evidence="5">Signal transduction histidine kinase</fullName>
    </recommendedName>
</protein>
<keyword evidence="4" id="KW-1185">Reference proteome</keyword>
<accession>A0A1A8XW88</accession>
<dbReference type="Proteomes" id="UP000199169">
    <property type="component" value="Unassembled WGS sequence"/>
</dbReference>
<sequence>MKLRTIFLLLILGAIAAFSALNWSAFLAPTTLSLGLADVQAPLGVVMLGVVAFITAFFLIFVVYMQASALFDSRRNAQELQLNRELADKAEASRFTELRSFLEVELQKLAGRSAGSSVPADPTILARLDRLEKELLTAIEQSGNSLAASMGEIEDRLERNGSSLPPGQPSAY</sequence>
<dbReference type="AlphaFoldDB" id="A0A1A8XW88"/>